<accession>A0ACB8SY60</accession>
<proteinExistence type="predicted"/>
<evidence type="ECO:0000313" key="2">
    <source>
        <dbReference type="Proteomes" id="UP000814140"/>
    </source>
</evidence>
<comment type="caution">
    <text evidence="1">The sequence shown here is derived from an EMBL/GenBank/DDBJ whole genome shotgun (WGS) entry which is preliminary data.</text>
</comment>
<dbReference type="Proteomes" id="UP000814140">
    <property type="component" value="Unassembled WGS sequence"/>
</dbReference>
<evidence type="ECO:0000313" key="1">
    <source>
        <dbReference type="EMBL" id="KAI0061334.1"/>
    </source>
</evidence>
<organism evidence="1 2">
    <name type="scientific">Artomyces pyxidatus</name>
    <dbReference type="NCBI Taxonomy" id="48021"/>
    <lineage>
        <taxon>Eukaryota</taxon>
        <taxon>Fungi</taxon>
        <taxon>Dikarya</taxon>
        <taxon>Basidiomycota</taxon>
        <taxon>Agaricomycotina</taxon>
        <taxon>Agaricomycetes</taxon>
        <taxon>Russulales</taxon>
        <taxon>Auriscalpiaceae</taxon>
        <taxon>Artomyces</taxon>
    </lineage>
</organism>
<sequence>MSIAQQPLPTPSPPSDQDISTVSPSKAPSTSNASRSGWFSSLSRASGKKQGDTALPHAESERQRNDPEPRSTAPEELPTVPVTNIVPPTPPRPEPTQGAAEPSSSIPISIPVKRTWFSPASSVKQAQTPPTAQSPPPTGVASPLTPSSIDEEVPALSTAEPPSVTSSVAATEGNPNLSSLNPSQSRFALTIPFLGRPKVPLEQALASAKASDIREPVSEAPETPNDSAAVAPSGEDQPSESGESTLKPAPGDLPTSSQSSWWGYVGWTSGEPSASTSAAPKSPESVPSTLPAAPPSPPPPAETQDLPETPAQARATVQSVNSEGSTWYSPWAWYGNYSSGTEHSQDPPRKTEAELVKEEALAREDPKTEPPPPPPPAPEPANPIENSIAANASGWASFFSSRSLISKRITAGDDVQRDEHGAEIMDVDDDDDAGKSPSEPLTPTPPRSPTPSNTKTEPAPGKKKPENLRVSKRKSISPSPSKGSGRASPTAPRSAQPNLVLPTWDDTFRAGPRGTVPPPPASTLKKTMKFVNHVLFAKDESSGSVGKGKARARRDEGFAHFGKALPRAWDVVGGHLDGDVLRGSKRVVVIGIHGWFPGAVMRTVLGEPTGTSSKFVNMMCQALDVFQEQHGVRFDKITQIPLEGEGTINSRVNKLYDNLKSKQEWMDDLHAADAILVATHSQGSIVSTHLLDRLIRDKHIRTSRPSDVLVSAAAAVASAPGASAVSAPSPQRVCCLALCGIHLGPLRYLSSSSLLQPYIQYFESAAAKELFEFQNTESEVSKTYVKALQNVMDHGTKMVYIASLNDQVVPLYSGLFTAASHPLILRALYIDGDAYHSSDFLSNLLVLLLRIVNTGLSDSGLLAHLSEATAGSLNGVGHSTAYEELATYSLAVNYLFLTDHGLEAHPELSVEPFNANTEQNDYEIPWALRDLIADERVAHFFAGDFAALRNAFPNWHPKTTILRDIKRKLQPIQRLNSLAPHPGSSKL</sequence>
<reference evidence="1" key="1">
    <citation type="submission" date="2021-03" db="EMBL/GenBank/DDBJ databases">
        <authorList>
            <consortium name="DOE Joint Genome Institute"/>
            <person name="Ahrendt S."/>
            <person name="Looney B.P."/>
            <person name="Miyauchi S."/>
            <person name="Morin E."/>
            <person name="Drula E."/>
            <person name="Courty P.E."/>
            <person name="Chicoki N."/>
            <person name="Fauchery L."/>
            <person name="Kohler A."/>
            <person name="Kuo A."/>
            <person name="Labutti K."/>
            <person name="Pangilinan J."/>
            <person name="Lipzen A."/>
            <person name="Riley R."/>
            <person name="Andreopoulos W."/>
            <person name="He G."/>
            <person name="Johnson J."/>
            <person name="Barry K.W."/>
            <person name="Grigoriev I.V."/>
            <person name="Nagy L."/>
            <person name="Hibbett D."/>
            <person name="Henrissat B."/>
            <person name="Matheny P.B."/>
            <person name="Labbe J."/>
            <person name="Martin F."/>
        </authorList>
    </citation>
    <scope>NUCLEOTIDE SEQUENCE</scope>
    <source>
        <strain evidence="1">HHB10654</strain>
    </source>
</reference>
<keyword evidence="2" id="KW-1185">Reference proteome</keyword>
<name>A0ACB8SY60_9AGAM</name>
<reference evidence="1" key="2">
    <citation type="journal article" date="2022" name="New Phytol.">
        <title>Evolutionary transition to the ectomycorrhizal habit in the genomes of a hyperdiverse lineage of mushroom-forming fungi.</title>
        <authorList>
            <person name="Looney B."/>
            <person name="Miyauchi S."/>
            <person name="Morin E."/>
            <person name="Drula E."/>
            <person name="Courty P.E."/>
            <person name="Kohler A."/>
            <person name="Kuo A."/>
            <person name="LaButti K."/>
            <person name="Pangilinan J."/>
            <person name="Lipzen A."/>
            <person name="Riley R."/>
            <person name="Andreopoulos W."/>
            <person name="He G."/>
            <person name="Johnson J."/>
            <person name="Nolan M."/>
            <person name="Tritt A."/>
            <person name="Barry K.W."/>
            <person name="Grigoriev I.V."/>
            <person name="Nagy L.G."/>
            <person name="Hibbett D."/>
            <person name="Henrissat B."/>
            <person name="Matheny P.B."/>
            <person name="Labbe J."/>
            <person name="Martin F.M."/>
        </authorList>
    </citation>
    <scope>NUCLEOTIDE SEQUENCE</scope>
    <source>
        <strain evidence="1">HHB10654</strain>
    </source>
</reference>
<dbReference type="EMBL" id="MU277213">
    <property type="protein sequence ID" value="KAI0061334.1"/>
    <property type="molecule type" value="Genomic_DNA"/>
</dbReference>
<gene>
    <name evidence="1" type="ORF">BV25DRAFT_1886938</name>
</gene>
<protein>
    <submittedName>
        <fullName evidence="1">Uncharacterized protein</fullName>
    </submittedName>
</protein>